<feature type="region of interest" description="Disordered" evidence="1">
    <location>
        <begin position="54"/>
        <end position="77"/>
    </location>
</feature>
<gene>
    <name evidence="3" type="ORF">EQ812_06615</name>
</gene>
<evidence type="ECO:0000313" key="4">
    <source>
        <dbReference type="Proteomes" id="UP000293637"/>
    </source>
</evidence>
<dbReference type="RefSeq" id="WP_002492492.1">
    <property type="nucleotide sequence ID" value="NZ_AP021848.1"/>
</dbReference>
<keyword evidence="2" id="KW-0812">Transmembrane</keyword>
<evidence type="ECO:0000256" key="2">
    <source>
        <dbReference type="SAM" id="Phobius"/>
    </source>
</evidence>
<evidence type="ECO:0000313" key="3">
    <source>
        <dbReference type="EMBL" id="TBW72640.1"/>
    </source>
</evidence>
<proteinExistence type="predicted"/>
<dbReference type="EMBL" id="SCHB01000003">
    <property type="protein sequence ID" value="TBW72640.1"/>
    <property type="molecule type" value="Genomic_DNA"/>
</dbReference>
<dbReference type="AlphaFoldDB" id="A0A4Q9WBF8"/>
<accession>A0A4Q9WBF8</accession>
<keyword evidence="2" id="KW-0472">Membrane</keyword>
<protein>
    <submittedName>
        <fullName evidence="3">NADH-quinone oxidoreductase subunit L</fullName>
    </submittedName>
</protein>
<feature type="transmembrane region" description="Helical" evidence="2">
    <location>
        <begin position="7"/>
        <end position="24"/>
    </location>
</feature>
<feature type="transmembrane region" description="Helical" evidence="2">
    <location>
        <begin position="30"/>
        <end position="47"/>
    </location>
</feature>
<dbReference type="GeneID" id="58090971"/>
<reference evidence="3 4" key="1">
    <citation type="journal article" date="2019" name="Sci. Transl. Med.">
        <title>Quorum sensing between bacterial species on the skin protects against epidermal injury in atopic dermatitis.</title>
        <authorList>
            <person name="Williams M.R."/>
        </authorList>
    </citation>
    <scope>NUCLEOTIDE SEQUENCE [LARGE SCALE GENOMIC DNA]</scope>
    <source>
        <strain evidence="3 4">E7</strain>
    </source>
</reference>
<evidence type="ECO:0000256" key="1">
    <source>
        <dbReference type="SAM" id="MobiDB-lite"/>
    </source>
</evidence>
<comment type="caution">
    <text evidence="3">The sequence shown here is derived from an EMBL/GenBank/DDBJ whole genome shotgun (WGS) entry which is preliminary data.</text>
</comment>
<organism evidence="3 4">
    <name type="scientific">Staphylococcus lugdunensis</name>
    <dbReference type="NCBI Taxonomy" id="28035"/>
    <lineage>
        <taxon>Bacteria</taxon>
        <taxon>Bacillati</taxon>
        <taxon>Bacillota</taxon>
        <taxon>Bacilli</taxon>
        <taxon>Bacillales</taxon>
        <taxon>Staphylococcaceae</taxon>
        <taxon>Staphylococcus</taxon>
    </lineage>
</organism>
<keyword evidence="2" id="KW-1133">Transmembrane helix</keyword>
<dbReference type="Proteomes" id="UP000293637">
    <property type="component" value="Unassembled WGS sequence"/>
</dbReference>
<feature type="compositionally biased region" description="Basic and acidic residues" evidence="1">
    <location>
        <begin position="61"/>
        <end position="77"/>
    </location>
</feature>
<sequence length="77" mass="8827">MKSIFNFSFVLGLMLIIVGIVRLFNGIDIVSIFAIALGIMEIFLSLSQRKQIKRQNQHASNDSKHEKPSFKHTHDKE</sequence>
<name>A0A4Q9WBF8_STALU</name>